<feature type="domain" description="RanBD1" evidence="4">
    <location>
        <begin position="355"/>
        <end position="492"/>
    </location>
</feature>
<evidence type="ECO:0000256" key="1">
    <source>
        <dbReference type="ARBA" id="ARBA00004123"/>
    </source>
</evidence>
<feature type="compositionally biased region" description="Low complexity" evidence="3">
    <location>
        <begin position="22"/>
        <end position="36"/>
    </location>
</feature>
<comment type="subcellular location">
    <subcellularLocation>
        <location evidence="1">Nucleus</location>
    </subcellularLocation>
</comment>
<dbReference type="Proteomes" id="UP000053201">
    <property type="component" value="Unassembled WGS sequence"/>
</dbReference>
<name>A0A0L0HQA6_SPIPD</name>
<evidence type="ECO:0000259" key="4">
    <source>
        <dbReference type="PROSITE" id="PS50196"/>
    </source>
</evidence>
<keyword evidence="2" id="KW-0539">Nucleus</keyword>
<dbReference type="eggNOG" id="KOG0866">
    <property type="taxonomic scope" value="Eukaryota"/>
</dbReference>
<dbReference type="VEuPathDB" id="FungiDB:SPPG_02296"/>
<keyword evidence="6" id="KW-1185">Reference proteome</keyword>
<dbReference type="AlphaFoldDB" id="A0A0L0HQA6"/>
<dbReference type="PROSITE" id="PS50196">
    <property type="entry name" value="RANBD1"/>
    <property type="match status" value="1"/>
</dbReference>
<dbReference type="InterPro" id="IPR011993">
    <property type="entry name" value="PH-like_dom_sf"/>
</dbReference>
<sequence>MMLNGKEKQPGSDEIASNRQITPEPENNGTNENSSGKIDVLGSITVGKRPRATEDHTQAKVEKPSTAMHDAPIVSLSTVKDQKSEEIGGRRDGGLSSGAAGVKRPRTLDDDKEHDSEDISRGSGASVKRPRTPDDEEEVTANAHVSDKSTTEGGRSTATPEGTPEPAEVTTPTPREKEPKTATNPFLKDTGKDVTWDDLVEEEDEDSTQPAAPSQLGTPMKISGPSAQSSPIFPSSFSTGFGGWSSWGQPGNGKADGGSISSPSFGLSSAPNSAMSTPHKSNVNGPVFGSNLSGSAFASFAASPLTFASLASPSRPTESKEKVSDDSGSSFPELLAEKLQDEEKNSLDLNAPSPLIKPVKHDLAETKAVSGEEDEETIYQTRGKLFVWDASVKGKERWRERGKGMVKVNVKNGRAEQGRLVMRSDGSLRLILNTKIFSEMKCKVISEKYVEFLGTTVDQPGQIAKFLLQFNKREPADELKEAIDRVLEDAGEA</sequence>
<reference evidence="5 6" key="1">
    <citation type="submission" date="2009-08" db="EMBL/GenBank/DDBJ databases">
        <title>The Genome Sequence of Spizellomyces punctatus strain DAOM BR117.</title>
        <authorList>
            <consortium name="The Broad Institute Genome Sequencing Platform"/>
            <person name="Russ C."/>
            <person name="Cuomo C."/>
            <person name="Shea T."/>
            <person name="Young S.K."/>
            <person name="Zeng Q."/>
            <person name="Koehrsen M."/>
            <person name="Haas B."/>
            <person name="Borodovsky M."/>
            <person name="Guigo R."/>
            <person name="Alvarado L."/>
            <person name="Berlin A."/>
            <person name="Bochicchio J."/>
            <person name="Borenstein D."/>
            <person name="Chapman S."/>
            <person name="Chen Z."/>
            <person name="Engels R."/>
            <person name="Freedman E."/>
            <person name="Gellesch M."/>
            <person name="Goldberg J."/>
            <person name="Griggs A."/>
            <person name="Gujja S."/>
            <person name="Heiman D."/>
            <person name="Hepburn T."/>
            <person name="Howarth C."/>
            <person name="Jen D."/>
            <person name="Larson L."/>
            <person name="Lewis B."/>
            <person name="Mehta T."/>
            <person name="Park D."/>
            <person name="Pearson M."/>
            <person name="Roberts A."/>
            <person name="Saif S."/>
            <person name="Shenoy N."/>
            <person name="Sisk P."/>
            <person name="Stolte C."/>
            <person name="Sykes S."/>
            <person name="Thomson T."/>
            <person name="Walk T."/>
            <person name="White J."/>
            <person name="Yandava C."/>
            <person name="Burger G."/>
            <person name="Gray M.W."/>
            <person name="Holland P.W.H."/>
            <person name="King N."/>
            <person name="Lang F.B.F."/>
            <person name="Roger A.J."/>
            <person name="Ruiz-Trillo I."/>
            <person name="Lander E."/>
            <person name="Nusbaum C."/>
        </authorList>
    </citation>
    <scope>NUCLEOTIDE SEQUENCE [LARGE SCALE GENOMIC DNA]</scope>
    <source>
        <strain evidence="5 6">DAOM BR117</strain>
    </source>
</reference>
<feature type="compositionally biased region" description="Polar residues" evidence="3">
    <location>
        <begin position="208"/>
        <end position="217"/>
    </location>
</feature>
<dbReference type="InterPro" id="IPR045255">
    <property type="entry name" value="RanBP1-like"/>
</dbReference>
<dbReference type="CDD" id="cd13180">
    <property type="entry name" value="RanBD_RanBP3"/>
    <property type="match status" value="1"/>
</dbReference>
<dbReference type="InParanoid" id="A0A0L0HQA6"/>
<evidence type="ECO:0000256" key="3">
    <source>
        <dbReference type="SAM" id="MobiDB-lite"/>
    </source>
</evidence>
<dbReference type="RefSeq" id="XP_016611282.1">
    <property type="nucleotide sequence ID" value="XM_016750586.1"/>
</dbReference>
<feature type="region of interest" description="Disordered" evidence="3">
    <location>
        <begin position="1"/>
        <end position="280"/>
    </location>
</feature>
<feature type="compositionally biased region" description="Gly residues" evidence="3">
    <location>
        <begin position="240"/>
        <end position="256"/>
    </location>
</feature>
<protein>
    <recommendedName>
        <fullName evidence="4">RanBD1 domain-containing protein</fullName>
    </recommendedName>
</protein>
<dbReference type="GO" id="GO:0005634">
    <property type="term" value="C:nucleus"/>
    <property type="evidence" value="ECO:0007669"/>
    <property type="project" value="UniProtKB-SubCell"/>
</dbReference>
<dbReference type="OrthoDB" id="185618at2759"/>
<feature type="compositionally biased region" description="Basic and acidic residues" evidence="3">
    <location>
        <begin position="80"/>
        <end position="93"/>
    </location>
</feature>
<evidence type="ECO:0000313" key="5">
    <source>
        <dbReference type="EMBL" id="KND03243.1"/>
    </source>
</evidence>
<dbReference type="PANTHER" id="PTHR23138">
    <property type="entry name" value="RAN BINDING PROTEIN"/>
    <property type="match status" value="1"/>
</dbReference>
<evidence type="ECO:0000313" key="6">
    <source>
        <dbReference type="Proteomes" id="UP000053201"/>
    </source>
</evidence>
<dbReference type="Gene3D" id="2.30.29.30">
    <property type="entry name" value="Pleckstrin-homology domain (PH domain)/Phosphotyrosine-binding domain (PTB)"/>
    <property type="match status" value="1"/>
</dbReference>
<evidence type="ECO:0000256" key="2">
    <source>
        <dbReference type="ARBA" id="ARBA00023242"/>
    </source>
</evidence>
<dbReference type="InterPro" id="IPR000156">
    <property type="entry name" value="Ran_bind_dom"/>
</dbReference>
<dbReference type="GeneID" id="27685890"/>
<dbReference type="SMART" id="SM00160">
    <property type="entry name" value="RanBD"/>
    <property type="match status" value="1"/>
</dbReference>
<dbReference type="FunCoup" id="A0A0L0HQA6">
    <property type="interactions" value="6"/>
</dbReference>
<dbReference type="Pfam" id="PF00638">
    <property type="entry name" value="Ran_BP1"/>
    <property type="match status" value="1"/>
</dbReference>
<feature type="compositionally biased region" description="Acidic residues" evidence="3">
    <location>
        <begin position="196"/>
        <end position="207"/>
    </location>
</feature>
<organism evidence="5 6">
    <name type="scientific">Spizellomyces punctatus (strain DAOM BR117)</name>
    <dbReference type="NCBI Taxonomy" id="645134"/>
    <lineage>
        <taxon>Eukaryota</taxon>
        <taxon>Fungi</taxon>
        <taxon>Fungi incertae sedis</taxon>
        <taxon>Chytridiomycota</taxon>
        <taxon>Chytridiomycota incertae sedis</taxon>
        <taxon>Chytridiomycetes</taxon>
        <taxon>Spizellomycetales</taxon>
        <taxon>Spizellomycetaceae</taxon>
        <taxon>Spizellomyces</taxon>
    </lineage>
</organism>
<feature type="compositionally biased region" description="Basic and acidic residues" evidence="3">
    <location>
        <begin position="106"/>
        <end position="120"/>
    </location>
</feature>
<feature type="compositionally biased region" description="Basic and acidic residues" evidence="3">
    <location>
        <begin position="51"/>
        <end position="63"/>
    </location>
</feature>
<proteinExistence type="predicted"/>
<dbReference type="OMA" id="NMDKRGV"/>
<accession>A0A0L0HQA6</accession>
<feature type="compositionally biased region" description="Low complexity" evidence="3">
    <location>
        <begin position="225"/>
        <end position="239"/>
    </location>
</feature>
<feature type="compositionally biased region" description="Basic and acidic residues" evidence="3">
    <location>
        <begin position="1"/>
        <end position="11"/>
    </location>
</feature>
<feature type="compositionally biased region" description="Low complexity" evidence="3">
    <location>
        <begin position="257"/>
        <end position="273"/>
    </location>
</feature>
<feature type="compositionally biased region" description="Low complexity" evidence="3">
    <location>
        <begin position="157"/>
        <end position="173"/>
    </location>
</feature>
<dbReference type="PANTHER" id="PTHR23138:SF142">
    <property type="entry name" value="RAN-BINDING PROTEIN 3B-RELATED"/>
    <property type="match status" value="1"/>
</dbReference>
<feature type="region of interest" description="Disordered" evidence="3">
    <location>
        <begin position="310"/>
        <end position="330"/>
    </location>
</feature>
<gene>
    <name evidence="5" type="ORF">SPPG_02296</name>
</gene>
<dbReference type="STRING" id="645134.A0A0L0HQA6"/>
<dbReference type="SUPFAM" id="SSF50729">
    <property type="entry name" value="PH domain-like"/>
    <property type="match status" value="1"/>
</dbReference>
<dbReference type="EMBL" id="KQ257452">
    <property type="protein sequence ID" value="KND03243.1"/>
    <property type="molecule type" value="Genomic_DNA"/>
</dbReference>